<gene>
    <name evidence="3" type="ORF">ACFQBT_00675</name>
</gene>
<dbReference type="Proteomes" id="UP001596356">
    <property type="component" value="Unassembled WGS sequence"/>
</dbReference>
<dbReference type="Pfam" id="PF13481">
    <property type="entry name" value="AAA_25"/>
    <property type="match status" value="1"/>
</dbReference>
<dbReference type="SUPFAM" id="SSF56747">
    <property type="entry name" value="Prim-pol domain"/>
    <property type="match status" value="1"/>
</dbReference>
<evidence type="ECO:0000313" key="3">
    <source>
        <dbReference type="EMBL" id="MFC6712446.1"/>
    </source>
</evidence>
<proteinExistence type="predicted"/>
<dbReference type="InterPro" id="IPR015330">
    <property type="entry name" value="DNA_primase/pol_bifunc_N"/>
</dbReference>
<sequence length="675" mass="70894">MSAVAGLPDHAELTYADAALEYLAAGFEPLPLPAGDKYPPPYGTTGALAAPVTPADVEGWRRSMKHGNTALRLPDGVVGIDVDDYDGKPAADTLAEREAQWGALPPTAMTTSRDGGVSGIRLYRVPPGSRFPGSVGEAIDVIQPAHRYAVVWPSVHPTGARYRWLHSVTREPINGIPTVAELPELPAGWVAGLSALAPARTEHGTYDAAWLDRLTDGDPGERLAGKLASLLEALDTGTDRHAAALSFVGALCVAVERDEPGTRAAHDEACAAFLAAKGHTPEVEAEWARLFPAAIGFAVEVVADDARRGFDWRKSAPSTARPQAARPAGRPVRSLAGQLLSRSGLRALPKPEPLIADTLDKHSVMMLAGYYGTGKSFVALDWAASIATGTPWLGRPVERGRVLYVLGEGAYGVHARLAAWELHHGAAIEDGWLDVLPVAAQIAGDDLPEVEELVAERGYALVVFDTLARMSVGLEENSARDMGVFVAALDAIRRRTDGGSVLVVHHSGKGDRGDSRGSSAIGGAMDIVYQVKGDGRGTFELIRTKRKEGPTEDRHALALREVAASVVVVEGDPATTSATATRDRIANDIREYLHTVAAHEASEVFIGQTQIAAAVSGSTKTIRETLARMAAAGFLCVGKRGGYALPTVDPGPAAAGSVTGAGPDPLPPGWDAALD</sequence>
<dbReference type="InterPro" id="IPR027417">
    <property type="entry name" value="P-loop_NTPase"/>
</dbReference>
<dbReference type="SUPFAM" id="SSF52540">
    <property type="entry name" value="P-loop containing nucleoside triphosphate hydrolases"/>
    <property type="match status" value="1"/>
</dbReference>
<organism evidence="3 4">
    <name type="scientific">Branchiibius cervicis</name>
    <dbReference type="NCBI Taxonomy" id="908252"/>
    <lineage>
        <taxon>Bacteria</taxon>
        <taxon>Bacillati</taxon>
        <taxon>Actinomycetota</taxon>
        <taxon>Actinomycetes</taxon>
        <taxon>Micrococcales</taxon>
        <taxon>Dermacoccaceae</taxon>
        <taxon>Branchiibius</taxon>
    </lineage>
</organism>
<evidence type="ECO:0000259" key="2">
    <source>
        <dbReference type="SMART" id="SM00943"/>
    </source>
</evidence>
<dbReference type="Pfam" id="PF09250">
    <property type="entry name" value="Prim-Pol"/>
    <property type="match status" value="1"/>
</dbReference>
<dbReference type="SMART" id="SM00943">
    <property type="entry name" value="Prim-Pol"/>
    <property type="match status" value="1"/>
</dbReference>
<keyword evidence="4" id="KW-1185">Reference proteome</keyword>
<dbReference type="Gene3D" id="3.40.50.300">
    <property type="entry name" value="P-loop containing nucleotide triphosphate hydrolases"/>
    <property type="match status" value="1"/>
</dbReference>
<evidence type="ECO:0000313" key="4">
    <source>
        <dbReference type="Proteomes" id="UP001596356"/>
    </source>
</evidence>
<reference evidence="4" key="1">
    <citation type="journal article" date="2019" name="Int. J. Syst. Evol. Microbiol.">
        <title>The Global Catalogue of Microorganisms (GCM) 10K type strain sequencing project: providing services to taxonomists for standard genome sequencing and annotation.</title>
        <authorList>
            <consortium name="The Broad Institute Genomics Platform"/>
            <consortium name="The Broad Institute Genome Sequencing Center for Infectious Disease"/>
            <person name="Wu L."/>
            <person name="Ma J."/>
        </authorList>
    </citation>
    <scope>NUCLEOTIDE SEQUENCE [LARGE SCALE GENOMIC DNA]</scope>
    <source>
        <strain evidence="4">NBRC 106593</strain>
    </source>
</reference>
<dbReference type="EMBL" id="JBHSWJ010000002">
    <property type="protein sequence ID" value="MFC6712446.1"/>
    <property type="molecule type" value="Genomic_DNA"/>
</dbReference>
<feature type="domain" description="DNA primase/polymerase bifunctional N-terminal" evidence="2">
    <location>
        <begin position="19"/>
        <end position="186"/>
    </location>
</feature>
<accession>A0ABW2ANB4</accession>
<dbReference type="CDD" id="cd04859">
    <property type="entry name" value="Prim_Pol"/>
    <property type="match status" value="1"/>
</dbReference>
<evidence type="ECO:0000256" key="1">
    <source>
        <dbReference type="SAM" id="MobiDB-lite"/>
    </source>
</evidence>
<protein>
    <submittedName>
        <fullName evidence="3">AAA family ATPase</fullName>
    </submittedName>
</protein>
<name>A0ABW2ANB4_9MICO</name>
<dbReference type="RefSeq" id="WP_377819913.1">
    <property type="nucleotide sequence ID" value="NZ_JBHSWJ010000002.1"/>
</dbReference>
<feature type="region of interest" description="Disordered" evidence="1">
    <location>
        <begin position="655"/>
        <end position="675"/>
    </location>
</feature>
<comment type="caution">
    <text evidence="3">The sequence shown here is derived from an EMBL/GenBank/DDBJ whole genome shotgun (WGS) entry which is preliminary data.</text>
</comment>